<organism evidence="1 2">
    <name type="scientific">Limnoraphis robusta CS-951</name>
    <dbReference type="NCBI Taxonomy" id="1637645"/>
    <lineage>
        <taxon>Bacteria</taxon>
        <taxon>Bacillati</taxon>
        <taxon>Cyanobacteriota</taxon>
        <taxon>Cyanophyceae</taxon>
        <taxon>Oscillatoriophycideae</taxon>
        <taxon>Oscillatoriales</taxon>
        <taxon>Sirenicapillariaceae</taxon>
        <taxon>Limnoraphis</taxon>
    </lineage>
</organism>
<evidence type="ECO:0000313" key="2">
    <source>
        <dbReference type="Proteomes" id="UP000033607"/>
    </source>
</evidence>
<protein>
    <submittedName>
        <fullName evidence="1">Uncharacterized protein</fullName>
    </submittedName>
</protein>
<accession>A0A0F5YDI6</accession>
<gene>
    <name evidence="1" type="ORF">WN50_16855</name>
</gene>
<dbReference type="RefSeq" id="WP_046279733.1">
    <property type="nucleotide sequence ID" value="NZ_LATL02000094.1"/>
</dbReference>
<dbReference type="AlphaFoldDB" id="A0A0F5YDI6"/>
<proteinExistence type="predicted"/>
<dbReference type="EMBL" id="LATL02000094">
    <property type="protein sequence ID" value="KKD36969.1"/>
    <property type="molecule type" value="Genomic_DNA"/>
</dbReference>
<dbReference type="Proteomes" id="UP000033607">
    <property type="component" value="Unassembled WGS sequence"/>
</dbReference>
<reference evidence="1 2" key="1">
    <citation type="submission" date="2015-06" db="EMBL/GenBank/DDBJ databases">
        <title>Draft genome assembly of filamentous brackish cyanobacterium Limnoraphis robusta strain CS-951.</title>
        <authorList>
            <person name="Willis A."/>
            <person name="Parks M."/>
            <person name="Burford M.A."/>
        </authorList>
    </citation>
    <scope>NUCLEOTIDE SEQUENCE [LARGE SCALE GENOMIC DNA]</scope>
    <source>
        <strain evidence="1 2">CS-951</strain>
    </source>
</reference>
<name>A0A0F5YDI6_9CYAN</name>
<sequence length="78" mass="8815">MATIVEHQESGKRYILMGTGFGIYKSSRSSPPWNLTAIEEEDHYHLVAVCDRKGKIKWFYSEDLVVVEVDGGKPSDLV</sequence>
<comment type="caution">
    <text evidence="1">The sequence shown here is derived from an EMBL/GenBank/DDBJ whole genome shotgun (WGS) entry which is preliminary data.</text>
</comment>
<evidence type="ECO:0000313" key="1">
    <source>
        <dbReference type="EMBL" id="KKD36969.1"/>
    </source>
</evidence>
<dbReference type="OrthoDB" id="461828at2"/>